<accession>A0ABP1RYY5</accession>
<protein>
    <submittedName>
        <fullName evidence="2">Uncharacterized protein</fullName>
    </submittedName>
</protein>
<keyword evidence="3" id="KW-1185">Reference proteome</keyword>
<evidence type="ECO:0000313" key="2">
    <source>
        <dbReference type="EMBL" id="CAL8139484.1"/>
    </source>
</evidence>
<feature type="region of interest" description="Disordered" evidence="1">
    <location>
        <begin position="39"/>
        <end position="61"/>
    </location>
</feature>
<comment type="caution">
    <text evidence="2">The sequence shown here is derived from an EMBL/GenBank/DDBJ whole genome shotgun (WGS) entry which is preliminary data.</text>
</comment>
<evidence type="ECO:0000313" key="3">
    <source>
        <dbReference type="Proteomes" id="UP001642540"/>
    </source>
</evidence>
<dbReference type="EMBL" id="CAXLJM020000128">
    <property type="protein sequence ID" value="CAL8139484.1"/>
    <property type="molecule type" value="Genomic_DNA"/>
</dbReference>
<gene>
    <name evidence="2" type="ORF">ODALV1_LOCUS27854</name>
</gene>
<sequence>MMYHRIIDLMLLNQHFTTTLNNSSTALQQLPHHFTIHPSASKKRHINNNNKKASSHHTSQTHFSPDMDCITFWHSFIHQLTRHQSDTVSETETHYTCVWSC</sequence>
<organism evidence="2 3">
    <name type="scientific">Orchesella dallaii</name>
    <dbReference type="NCBI Taxonomy" id="48710"/>
    <lineage>
        <taxon>Eukaryota</taxon>
        <taxon>Metazoa</taxon>
        <taxon>Ecdysozoa</taxon>
        <taxon>Arthropoda</taxon>
        <taxon>Hexapoda</taxon>
        <taxon>Collembola</taxon>
        <taxon>Entomobryomorpha</taxon>
        <taxon>Entomobryoidea</taxon>
        <taxon>Orchesellidae</taxon>
        <taxon>Orchesellinae</taxon>
        <taxon>Orchesella</taxon>
    </lineage>
</organism>
<evidence type="ECO:0000256" key="1">
    <source>
        <dbReference type="SAM" id="MobiDB-lite"/>
    </source>
</evidence>
<reference evidence="2 3" key="1">
    <citation type="submission" date="2024-08" db="EMBL/GenBank/DDBJ databases">
        <authorList>
            <person name="Cucini C."/>
            <person name="Frati F."/>
        </authorList>
    </citation>
    <scope>NUCLEOTIDE SEQUENCE [LARGE SCALE GENOMIC DNA]</scope>
</reference>
<proteinExistence type="predicted"/>
<dbReference type="Proteomes" id="UP001642540">
    <property type="component" value="Unassembled WGS sequence"/>
</dbReference>
<name>A0ABP1RYY5_9HEXA</name>
<feature type="compositionally biased region" description="Polar residues" evidence="1">
    <location>
        <begin position="47"/>
        <end position="61"/>
    </location>
</feature>